<feature type="region of interest" description="Disordered" evidence="1">
    <location>
        <begin position="133"/>
        <end position="171"/>
    </location>
</feature>
<dbReference type="Proteomes" id="UP000251721">
    <property type="component" value="Unassembled WGS sequence"/>
</dbReference>
<feature type="region of interest" description="Disordered" evidence="1">
    <location>
        <begin position="15"/>
        <end position="98"/>
    </location>
</feature>
<feature type="compositionally biased region" description="Basic and acidic residues" evidence="1">
    <location>
        <begin position="15"/>
        <end position="26"/>
    </location>
</feature>
<protein>
    <submittedName>
        <fullName evidence="2">Uncharacterized protein</fullName>
    </submittedName>
</protein>
<gene>
    <name evidence="2" type="ORF">NCTC13465_05695</name>
</gene>
<evidence type="ECO:0000256" key="1">
    <source>
        <dbReference type="SAM" id="MobiDB-lite"/>
    </source>
</evidence>
<dbReference type="AlphaFoldDB" id="A0A2X3G6A8"/>
<feature type="compositionally biased region" description="Low complexity" evidence="1">
    <location>
        <begin position="81"/>
        <end position="93"/>
    </location>
</feature>
<accession>A0A2X3G6A8</accession>
<proteinExistence type="predicted"/>
<feature type="compositionally biased region" description="Basic and acidic residues" evidence="1">
    <location>
        <begin position="66"/>
        <end position="80"/>
    </location>
</feature>
<organism evidence="2 3">
    <name type="scientific">Klebsiella pneumoniae</name>
    <dbReference type="NCBI Taxonomy" id="573"/>
    <lineage>
        <taxon>Bacteria</taxon>
        <taxon>Pseudomonadati</taxon>
        <taxon>Pseudomonadota</taxon>
        <taxon>Gammaproteobacteria</taxon>
        <taxon>Enterobacterales</taxon>
        <taxon>Enterobacteriaceae</taxon>
        <taxon>Klebsiella/Raoultella group</taxon>
        <taxon>Klebsiella</taxon>
        <taxon>Klebsiella pneumoniae complex</taxon>
    </lineage>
</organism>
<reference evidence="2 3" key="1">
    <citation type="submission" date="2018-06" db="EMBL/GenBank/DDBJ databases">
        <authorList>
            <consortium name="Pathogen Informatics"/>
            <person name="Doyle S."/>
        </authorList>
    </citation>
    <scope>NUCLEOTIDE SEQUENCE [LARGE SCALE GENOMIC DNA]</scope>
    <source>
        <strain evidence="2 3">NCTC13465</strain>
    </source>
</reference>
<feature type="compositionally biased region" description="Basic and acidic residues" evidence="1">
    <location>
        <begin position="39"/>
        <end position="51"/>
    </location>
</feature>
<evidence type="ECO:0000313" key="3">
    <source>
        <dbReference type="Proteomes" id="UP000251721"/>
    </source>
</evidence>
<name>A0A2X3G6A8_KLEPN</name>
<sequence>MLAAFIAAVEYRADHQQREQAERQVDIEDPAPGGVLHQKTADQRADHRRQAENAAEQPLIAAAVGGRDDVGDRRHADHHQAAAAEPLQAAHQHQLGHILRQPAERGADEKQPNRHLQHDFAAEQIAKFTVQRHRDGGAEDIGGDHPGKLVQPAQFADNRRQRGGDNGLIQR</sequence>
<feature type="compositionally biased region" description="Basic and acidic residues" evidence="1">
    <location>
        <begin position="133"/>
        <end position="147"/>
    </location>
</feature>
<evidence type="ECO:0000313" key="2">
    <source>
        <dbReference type="EMBL" id="SQC57826.1"/>
    </source>
</evidence>
<dbReference type="EMBL" id="UAWQ01000020">
    <property type="protein sequence ID" value="SQC57826.1"/>
    <property type="molecule type" value="Genomic_DNA"/>
</dbReference>